<dbReference type="InterPro" id="IPR003489">
    <property type="entry name" value="RHF/RaiA"/>
</dbReference>
<dbReference type="Pfam" id="PF02482">
    <property type="entry name" value="Ribosomal_S30AE"/>
    <property type="match status" value="1"/>
</dbReference>
<dbReference type="RefSeq" id="WP_018359071.1">
    <property type="nucleotide sequence ID" value="NZ_CP197400.1"/>
</dbReference>
<reference evidence="1 2" key="1">
    <citation type="submission" date="2019-03" db="EMBL/GenBank/DDBJ databases">
        <title>Porphyromonas levii Isolated from the Uterus of Dairy Cows.</title>
        <authorList>
            <person name="Francis A.M."/>
        </authorList>
    </citation>
    <scope>NUCLEOTIDE SEQUENCE [LARGE SCALE GENOMIC DNA]</scope>
    <source>
        <strain evidence="1 2">AF5678</strain>
    </source>
</reference>
<comment type="caution">
    <text evidence="1">The sequence shown here is derived from an EMBL/GenBank/DDBJ whole genome shotgun (WGS) entry which is preliminary data.</text>
</comment>
<dbReference type="Gene3D" id="3.30.160.100">
    <property type="entry name" value="Ribosome hibernation promotion factor-like"/>
    <property type="match status" value="1"/>
</dbReference>
<evidence type="ECO:0000313" key="1">
    <source>
        <dbReference type="EMBL" id="TFH94449.1"/>
    </source>
</evidence>
<protein>
    <submittedName>
        <fullName evidence="1">Ribosome-associated translation inhibitor RaiA</fullName>
    </submittedName>
</protein>
<accession>A0A4Y8WNI6</accession>
<dbReference type="NCBIfam" id="TIGR00741">
    <property type="entry name" value="yfiA"/>
    <property type="match status" value="1"/>
</dbReference>
<dbReference type="GeneID" id="66797316"/>
<dbReference type="STRING" id="1122973.GCA_000379925_01841"/>
<evidence type="ECO:0000313" key="2">
    <source>
        <dbReference type="Proteomes" id="UP000297225"/>
    </source>
</evidence>
<gene>
    <name evidence="1" type="primary">raiA</name>
    <name evidence="1" type="ORF">E4P47_07405</name>
</gene>
<sequence>MKTRVQAVNFEISQQLIDFVEKRVGKLERFYADIINADVALTVDKKEQAMNKRARITLAIKGPDLFSEKLADTFEEAVVEACEALEKQLEKHKERK</sequence>
<dbReference type="CDD" id="cd00552">
    <property type="entry name" value="RaiA"/>
    <property type="match status" value="1"/>
</dbReference>
<name>A0A4Y8WNI6_9PORP</name>
<organism evidence="1 2">
    <name type="scientific">Porphyromonas levii</name>
    <dbReference type="NCBI Taxonomy" id="28114"/>
    <lineage>
        <taxon>Bacteria</taxon>
        <taxon>Pseudomonadati</taxon>
        <taxon>Bacteroidota</taxon>
        <taxon>Bacteroidia</taxon>
        <taxon>Bacteroidales</taxon>
        <taxon>Porphyromonadaceae</taxon>
        <taxon>Porphyromonas</taxon>
    </lineage>
</organism>
<dbReference type="InterPro" id="IPR036567">
    <property type="entry name" value="RHF-like"/>
</dbReference>
<dbReference type="Proteomes" id="UP000297225">
    <property type="component" value="Unassembled WGS sequence"/>
</dbReference>
<dbReference type="AlphaFoldDB" id="A0A4Y8WNI6"/>
<dbReference type="SUPFAM" id="SSF69754">
    <property type="entry name" value="Ribosome binding protein Y (YfiA homologue)"/>
    <property type="match status" value="1"/>
</dbReference>
<dbReference type="EMBL" id="SPNC01000120">
    <property type="protein sequence ID" value="TFH94449.1"/>
    <property type="molecule type" value="Genomic_DNA"/>
</dbReference>
<dbReference type="OrthoDB" id="9808702at2"/>
<proteinExistence type="predicted"/>
<keyword evidence="2" id="KW-1185">Reference proteome</keyword>